<reference evidence="1" key="1">
    <citation type="submission" date="2019-12" db="EMBL/GenBank/DDBJ databases">
        <title>Genome sequencing and annotation of Brassica cretica.</title>
        <authorList>
            <person name="Studholme D.J."/>
            <person name="Sarris P.F."/>
        </authorList>
    </citation>
    <scope>NUCLEOTIDE SEQUENCE</scope>
    <source>
        <strain evidence="1">PFS-102/07</strain>
        <tissue evidence="1">Leaf</tissue>
    </source>
</reference>
<dbReference type="AlphaFoldDB" id="A0A8S9J2Q8"/>
<dbReference type="InterPro" id="IPR040338">
    <property type="entry name" value="At1g67623-like"/>
</dbReference>
<accession>A0A8S9J2Q8</accession>
<sequence length="119" mass="13522">MRDNFLDSELSALRNFEALFSTCSVSMTGTRLPDERAHAVRSLGSLLNYVRLDPRKGYINVTLMDYFLILELPEEIQALVVERVAGNSFQDLYGLRASCKLIKALADRRSVCHFYDVLS</sequence>
<evidence type="ECO:0000313" key="1">
    <source>
        <dbReference type="EMBL" id="KAF2575923.1"/>
    </source>
</evidence>
<evidence type="ECO:0008006" key="2">
    <source>
        <dbReference type="Google" id="ProtNLM"/>
    </source>
</evidence>
<name>A0A8S9J2Q8_BRACR</name>
<proteinExistence type="predicted"/>
<organism evidence="1">
    <name type="scientific">Brassica cretica</name>
    <name type="common">Mustard</name>
    <dbReference type="NCBI Taxonomy" id="69181"/>
    <lineage>
        <taxon>Eukaryota</taxon>
        <taxon>Viridiplantae</taxon>
        <taxon>Streptophyta</taxon>
        <taxon>Embryophyta</taxon>
        <taxon>Tracheophyta</taxon>
        <taxon>Spermatophyta</taxon>
        <taxon>Magnoliopsida</taxon>
        <taxon>eudicotyledons</taxon>
        <taxon>Gunneridae</taxon>
        <taxon>Pentapetalae</taxon>
        <taxon>rosids</taxon>
        <taxon>malvids</taxon>
        <taxon>Brassicales</taxon>
        <taxon>Brassicaceae</taxon>
        <taxon>Brassiceae</taxon>
        <taxon>Brassica</taxon>
    </lineage>
</organism>
<dbReference type="PANTHER" id="PTHR33784:SF30">
    <property type="entry name" value="F-BOX DOMAIN-CONTAINING PROTEIN"/>
    <property type="match status" value="1"/>
</dbReference>
<dbReference type="EMBL" id="QGKY02001015">
    <property type="protein sequence ID" value="KAF2575923.1"/>
    <property type="molecule type" value="Genomic_DNA"/>
</dbReference>
<protein>
    <recommendedName>
        <fullName evidence="2">F-box domain-containing protein</fullName>
    </recommendedName>
</protein>
<gene>
    <name evidence="1" type="ORF">F2Q70_00003128</name>
</gene>
<dbReference type="PANTHER" id="PTHR33784">
    <property type="entry name" value="OS05G0482100 PROTEIN"/>
    <property type="match status" value="1"/>
</dbReference>
<comment type="caution">
    <text evidence="1">The sequence shown here is derived from an EMBL/GenBank/DDBJ whole genome shotgun (WGS) entry which is preliminary data.</text>
</comment>